<accession>A0ABY5SLD5</accession>
<dbReference type="EMBL" id="CP091430">
    <property type="protein sequence ID" value="UVI33330.1"/>
    <property type="molecule type" value="Genomic_DNA"/>
</dbReference>
<protein>
    <submittedName>
        <fullName evidence="1">Uncharacterized protein</fullName>
    </submittedName>
</protein>
<name>A0ABY5SLD5_9BACL</name>
<keyword evidence="2" id="KW-1185">Reference proteome</keyword>
<gene>
    <name evidence="1" type="ORF">L1F29_16445</name>
</gene>
<dbReference type="RefSeq" id="WP_258389383.1">
    <property type="nucleotide sequence ID" value="NZ_CP091430.1"/>
</dbReference>
<sequence length="108" mass="12793">MLKGERLAFIWELTVKGDRITKIRVLYDGANPLVDEARLIREYQNKFKRHVLVPTEFPFKVTRFNGYIDGDESLMLVYRSDELNRFFRVDRGGTGTVQREGRYVLYVE</sequence>
<reference evidence="1" key="1">
    <citation type="submission" date="2022-01" db="EMBL/GenBank/DDBJ databases">
        <title>Paenibacillus spongiae sp. nov., isolated from marine sponge.</title>
        <authorList>
            <person name="Li Z."/>
            <person name="Zhang M."/>
        </authorList>
    </citation>
    <scope>NUCLEOTIDE SEQUENCE</scope>
    <source>
        <strain evidence="1">PHS-Z3</strain>
    </source>
</reference>
<proteinExistence type="predicted"/>
<evidence type="ECO:0000313" key="1">
    <source>
        <dbReference type="EMBL" id="UVI33330.1"/>
    </source>
</evidence>
<organism evidence="1 2">
    <name type="scientific">Paenibacillus spongiae</name>
    <dbReference type="NCBI Taxonomy" id="2909671"/>
    <lineage>
        <taxon>Bacteria</taxon>
        <taxon>Bacillati</taxon>
        <taxon>Bacillota</taxon>
        <taxon>Bacilli</taxon>
        <taxon>Bacillales</taxon>
        <taxon>Paenibacillaceae</taxon>
        <taxon>Paenibacillus</taxon>
    </lineage>
</organism>
<evidence type="ECO:0000313" key="2">
    <source>
        <dbReference type="Proteomes" id="UP001057877"/>
    </source>
</evidence>
<dbReference type="Proteomes" id="UP001057877">
    <property type="component" value="Chromosome"/>
</dbReference>